<dbReference type="EMBL" id="CM042052">
    <property type="protein sequence ID" value="KAI3718822.1"/>
    <property type="molecule type" value="Genomic_DNA"/>
</dbReference>
<organism evidence="1 2">
    <name type="scientific">Arctium lappa</name>
    <name type="common">Greater burdock</name>
    <name type="synonym">Lappa major</name>
    <dbReference type="NCBI Taxonomy" id="4217"/>
    <lineage>
        <taxon>Eukaryota</taxon>
        <taxon>Viridiplantae</taxon>
        <taxon>Streptophyta</taxon>
        <taxon>Embryophyta</taxon>
        <taxon>Tracheophyta</taxon>
        <taxon>Spermatophyta</taxon>
        <taxon>Magnoliopsida</taxon>
        <taxon>eudicotyledons</taxon>
        <taxon>Gunneridae</taxon>
        <taxon>Pentapetalae</taxon>
        <taxon>asterids</taxon>
        <taxon>campanulids</taxon>
        <taxon>Asterales</taxon>
        <taxon>Asteraceae</taxon>
        <taxon>Carduoideae</taxon>
        <taxon>Cardueae</taxon>
        <taxon>Arctiinae</taxon>
        <taxon>Arctium</taxon>
    </lineage>
</organism>
<reference evidence="2" key="1">
    <citation type="journal article" date="2022" name="Mol. Ecol. Resour.">
        <title>The genomes of chicory, endive, great burdock and yacon provide insights into Asteraceae palaeo-polyploidization history and plant inulin production.</title>
        <authorList>
            <person name="Fan W."/>
            <person name="Wang S."/>
            <person name="Wang H."/>
            <person name="Wang A."/>
            <person name="Jiang F."/>
            <person name="Liu H."/>
            <person name="Zhao H."/>
            <person name="Xu D."/>
            <person name="Zhang Y."/>
        </authorList>
    </citation>
    <scope>NUCLEOTIDE SEQUENCE [LARGE SCALE GENOMIC DNA]</scope>
    <source>
        <strain evidence="2">cv. Niubang</strain>
    </source>
</reference>
<reference evidence="1 2" key="2">
    <citation type="journal article" date="2022" name="Mol. Ecol. Resour.">
        <title>The genomes of chicory, endive, great burdock and yacon provide insights into Asteraceae paleo-polyploidization history and plant inulin production.</title>
        <authorList>
            <person name="Fan W."/>
            <person name="Wang S."/>
            <person name="Wang H."/>
            <person name="Wang A."/>
            <person name="Jiang F."/>
            <person name="Liu H."/>
            <person name="Zhao H."/>
            <person name="Xu D."/>
            <person name="Zhang Y."/>
        </authorList>
    </citation>
    <scope>NUCLEOTIDE SEQUENCE [LARGE SCALE GENOMIC DNA]</scope>
    <source>
        <strain evidence="2">cv. Niubang</strain>
    </source>
</reference>
<sequence>MMLEFFGADMNMMLNISRNEAQKFQDKCLQFFRSQPPISTCPALLRSTSSPYQPAVTKIPLLPTKPRRLVVQRQQTFNQINSSLFLSVR</sequence>
<evidence type="ECO:0000313" key="2">
    <source>
        <dbReference type="Proteomes" id="UP001055879"/>
    </source>
</evidence>
<gene>
    <name evidence="1" type="ORF">L6452_19706</name>
</gene>
<accession>A0ACB9B8L0</accession>
<comment type="caution">
    <text evidence="1">The sequence shown here is derived from an EMBL/GenBank/DDBJ whole genome shotgun (WGS) entry which is preliminary data.</text>
</comment>
<dbReference type="Proteomes" id="UP001055879">
    <property type="component" value="Linkage Group LG06"/>
</dbReference>
<keyword evidence="2" id="KW-1185">Reference proteome</keyword>
<proteinExistence type="predicted"/>
<name>A0ACB9B8L0_ARCLA</name>
<evidence type="ECO:0000313" key="1">
    <source>
        <dbReference type="EMBL" id="KAI3718822.1"/>
    </source>
</evidence>
<protein>
    <submittedName>
        <fullName evidence="1">Uncharacterized protein</fullName>
    </submittedName>
</protein>